<dbReference type="Gene3D" id="3.30.470.30">
    <property type="entry name" value="DNA ligase/mRNA capping enzyme"/>
    <property type="match status" value="1"/>
</dbReference>
<keyword evidence="8" id="KW-0547">Nucleotide-binding</keyword>
<evidence type="ECO:0000256" key="18">
    <source>
        <dbReference type="ARBA" id="ARBA00023268"/>
    </source>
</evidence>
<dbReference type="Pfam" id="PF01068">
    <property type="entry name" value="DNA_ligase_A_M"/>
    <property type="match status" value="1"/>
</dbReference>
<dbReference type="PANTHER" id="PTHR42705:SF2">
    <property type="entry name" value="BIFUNCTIONAL NON-HOMOLOGOUS END JOINING PROTEIN LIGD"/>
    <property type="match status" value="1"/>
</dbReference>
<evidence type="ECO:0000256" key="19">
    <source>
        <dbReference type="ARBA" id="ARBA00029943"/>
    </source>
</evidence>
<evidence type="ECO:0000256" key="7">
    <source>
        <dbReference type="ARBA" id="ARBA00022723"/>
    </source>
</evidence>
<dbReference type="NCBIfam" id="TIGR02778">
    <property type="entry name" value="ligD_pol"/>
    <property type="match status" value="1"/>
</dbReference>
<keyword evidence="7" id="KW-0479">Metal-binding</keyword>
<feature type="region of interest" description="Disordered" evidence="21">
    <location>
        <begin position="549"/>
        <end position="587"/>
    </location>
</feature>
<dbReference type="EMBL" id="JBHTMA010000004">
    <property type="protein sequence ID" value="MFD1225896.1"/>
    <property type="molecule type" value="Genomic_DNA"/>
</dbReference>
<feature type="compositionally biased region" description="Acidic residues" evidence="21">
    <location>
        <begin position="562"/>
        <end position="572"/>
    </location>
</feature>
<evidence type="ECO:0000256" key="5">
    <source>
        <dbReference type="ARBA" id="ARBA00022695"/>
    </source>
</evidence>
<dbReference type="Pfam" id="PF21686">
    <property type="entry name" value="LigD_Prim-Pol"/>
    <property type="match status" value="1"/>
</dbReference>
<evidence type="ECO:0000259" key="22">
    <source>
        <dbReference type="PROSITE" id="PS50160"/>
    </source>
</evidence>
<dbReference type="CDD" id="cd04862">
    <property type="entry name" value="PaeLigD_Pol_like"/>
    <property type="match status" value="1"/>
</dbReference>
<evidence type="ECO:0000256" key="11">
    <source>
        <dbReference type="ARBA" id="ARBA00022839"/>
    </source>
</evidence>
<dbReference type="GO" id="GO:0003910">
    <property type="term" value="F:DNA ligase (ATP) activity"/>
    <property type="evidence" value="ECO:0007669"/>
    <property type="project" value="UniProtKB-EC"/>
</dbReference>
<evidence type="ECO:0000313" key="24">
    <source>
        <dbReference type="Proteomes" id="UP001597263"/>
    </source>
</evidence>
<dbReference type="RefSeq" id="WP_289388222.1">
    <property type="nucleotide sequence ID" value="NZ_JAUCBM010000010.1"/>
</dbReference>
<evidence type="ECO:0000256" key="14">
    <source>
        <dbReference type="ARBA" id="ARBA00023125"/>
    </source>
</evidence>
<reference evidence="24" key="1">
    <citation type="journal article" date="2019" name="Int. J. Syst. Evol. Microbiol.">
        <title>The Global Catalogue of Microorganisms (GCM) 10K type strain sequencing project: providing services to taxonomists for standard genome sequencing and annotation.</title>
        <authorList>
            <consortium name="The Broad Institute Genomics Platform"/>
            <consortium name="The Broad Institute Genome Sequencing Center for Infectious Disease"/>
            <person name="Wu L."/>
            <person name="Ma J."/>
        </authorList>
    </citation>
    <scope>NUCLEOTIDE SEQUENCE [LARGE SCALE GENOMIC DNA]</scope>
    <source>
        <strain evidence="24">CCUG 49584</strain>
    </source>
</reference>
<dbReference type="InterPro" id="IPR012340">
    <property type="entry name" value="NA-bd_OB-fold"/>
</dbReference>
<name>A0ABW3V130_9HYPH</name>
<dbReference type="CDD" id="cd07906">
    <property type="entry name" value="Adenylation_DNA_ligase_LigD_LigC"/>
    <property type="match status" value="1"/>
</dbReference>
<keyword evidence="17" id="KW-0464">Manganese</keyword>
<dbReference type="InterPro" id="IPR033651">
    <property type="entry name" value="PaeLigD_Pol-like"/>
</dbReference>
<keyword evidence="5" id="KW-0548">Nucleotidyltransferase</keyword>
<keyword evidence="16" id="KW-0234">DNA repair</keyword>
<dbReference type="NCBIfam" id="NF004628">
    <property type="entry name" value="PRK05972.1"/>
    <property type="match status" value="1"/>
</dbReference>
<dbReference type="Pfam" id="PF04679">
    <property type="entry name" value="DNA_ligase_A_C"/>
    <property type="match status" value="1"/>
</dbReference>
<dbReference type="InterPro" id="IPR014143">
    <property type="entry name" value="NHEJ_ligase_prk"/>
</dbReference>
<comment type="cofactor">
    <cofactor evidence="1">
        <name>Mn(2+)</name>
        <dbReference type="ChEBI" id="CHEBI:29035"/>
    </cofactor>
</comment>
<accession>A0ABW3V130</accession>
<evidence type="ECO:0000256" key="10">
    <source>
        <dbReference type="ARBA" id="ARBA00022801"/>
    </source>
</evidence>
<dbReference type="NCBIfam" id="TIGR02777">
    <property type="entry name" value="LigD_PE_dom"/>
    <property type="match status" value="1"/>
</dbReference>
<evidence type="ECO:0000256" key="8">
    <source>
        <dbReference type="ARBA" id="ARBA00022741"/>
    </source>
</evidence>
<sequence>MATDKLSLYRSKRDFSLTTEPKNSTLKNRSKLRRFVIQKHDATRLHYDLRLELDGVFKSWAVTKGPSLDPHDKRFAVEVEDHPLDYGDFEGIIPKKQYGGGTVMLWDRGYWEPEGIRTPQEALEKGDLKFTLEGDHLHGNFVLVRMRHDRNGSNRINWLLIKQEDEFSVAENGAGVLEKYFKSVASGRTMEAIASGTGRKPKPFMTKSAGVKADAVWDSSRGLAPEERRTDGRVKPPPEKRDEKLASVRRQIAGNASVIPAFIPPQLCKTLARPPSAPGWLHEIKFDGYRVQMRVENGTVTLKTRKGLDWTIKFHAIERAACMLPDAIIDGEICALDDHGTPDLAILQAGLSKEQTDALVFFAFDMLFEGDEDIRELPLFERKHRLETLLSDAGETTRIRFVEHYETGGDAVLKSACRLSLEGIVSKKADAPYRSGRSQSWTKSKCRAGHEVVIGAYAKTNGKFRSLLVGVNRGGQFVYVGRVGTRYSAKVVQAILPKLQALETSKSPFTGLGPPKNHEDIVWLEPELVAEIEFAGWTGDGQIRQASFKGLREDKPAKEVEAETPADPEDTDVLGPERARRQPARSAKGGKAKVMGVLISHPNKPLWPDTEDCEAVSKVELARYYETIGPWMIEHLKGRPCSILRTPDGIESEQFFQRHAMKGISNLLELVTISGDRKPYLQIDRIEGLAAIAQIGGTELHPWNCHPGKPDNPGRLVFDLDPGPGVAFANIVAAAREIRDRLEELGLLSFCKTTGGKGLHVVTPLAWYKGKGEGWDAAKMFAHDICKQMARDNPDLYLIQMAKNQRQGRIYLDYLRNDRMATAVAPLSPRGRPGAPVSMPLNWSQVTPDLDPKRFTIRTVPRLLSNTTAWQDYNQSQRPLAEAIKRLANVNCA</sequence>
<proteinExistence type="predicted"/>
<evidence type="ECO:0000256" key="13">
    <source>
        <dbReference type="ARBA" id="ARBA00022932"/>
    </source>
</evidence>
<feature type="compositionally biased region" description="Basic and acidic residues" evidence="21">
    <location>
        <begin position="224"/>
        <end position="244"/>
    </location>
</feature>
<keyword evidence="6" id="KW-0540">Nuclease</keyword>
<protein>
    <recommendedName>
        <fullName evidence="2">DNA ligase (ATP)</fullName>
        <ecNumber evidence="2">6.5.1.1</ecNumber>
    </recommendedName>
    <alternativeName>
        <fullName evidence="19">NHEJ DNA polymerase</fullName>
    </alternativeName>
</protein>
<dbReference type="Proteomes" id="UP001597263">
    <property type="component" value="Unassembled WGS sequence"/>
</dbReference>
<keyword evidence="4" id="KW-0808">Transferase</keyword>
<feature type="domain" description="ATP-dependent DNA ligase family profile" evidence="22">
    <location>
        <begin position="352"/>
        <end position="445"/>
    </location>
</feature>
<evidence type="ECO:0000256" key="15">
    <source>
        <dbReference type="ARBA" id="ARBA00023172"/>
    </source>
</evidence>
<evidence type="ECO:0000256" key="17">
    <source>
        <dbReference type="ARBA" id="ARBA00023211"/>
    </source>
</evidence>
<evidence type="ECO:0000256" key="21">
    <source>
        <dbReference type="SAM" id="MobiDB-lite"/>
    </source>
</evidence>
<evidence type="ECO:0000256" key="2">
    <source>
        <dbReference type="ARBA" id="ARBA00012727"/>
    </source>
</evidence>
<evidence type="ECO:0000256" key="20">
    <source>
        <dbReference type="ARBA" id="ARBA00034003"/>
    </source>
</evidence>
<keyword evidence="12" id="KW-0067">ATP-binding</keyword>
<dbReference type="EC" id="6.5.1.1" evidence="2"/>
<keyword evidence="18" id="KW-0511">Multifunctional enzyme</keyword>
<keyword evidence="10" id="KW-0378">Hydrolase</keyword>
<dbReference type="InterPro" id="IPR014146">
    <property type="entry name" value="LigD_ligase_dom"/>
</dbReference>
<keyword evidence="24" id="KW-1185">Reference proteome</keyword>
<dbReference type="PANTHER" id="PTHR42705">
    <property type="entry name" value="BIFUNCTIONAL NON-HOMOLOGOUS END JOINING PROTEIN LIGD"/>
    <property type="match status" value="1"/>
</dbReference>
<comment type="catalytic activity">
    <reaction evidence="20">
        <text>ATP + (deoxyribonucleotide)n-3'-hydroxyl + 5'-phospho-(deoxyribonucleotide)m = (deoxyribonucleotide)n+m + AMP + diphosphate.</text>
        <dbReference type="EC" id="6.5.1.1"/>
    </reaction>
</comment>
<dbReference type="Gene3D" id="2.40.50.140">
    <property type="entry name" value="Nucleic acid-binding proteins"/>
    <property type="match status" value="1"/>
</dbReference>
<dbReference type="InterPro" id="IPR012310">
    <property type="entry name" value="DNA_ligase_ATP-dep_cent"/>
</dbReference>
<dbReference type="SUPFAM" id="SSF50249">
    <property type="entry name" value="Nucleic acid-binding proteins"/>
    <property type="match status" value="1"/>
</dbReference>
<dbReference type="NCBIfam" id="TIGR02776">
    <property type="entry name" value="NHEJ_ligase_prk"/>
    <property type="match status" value="1"/>
</dbReference>
<keyword evidence="14" id="KW-0238">DNA-binding</keyword>
<dbReference type="InterPro" id="IPR012309">
    <property type="entry name" value="DNA_ligase_ATP-dep_C"/>
</dbReference>
<dbReference type="InterPro" id="IPR014145">
    <property type="entry name" value="LigD_pol_dom"/>
</dbReference>
<gene>
    <name evidence="23" type="primary">ligD</name>
    <name evidence="23" type="ORF">ACFQ35_01715</name>
</gene>
<dbReference type="InterPro" id="IPR014144">
    <property type="entry name" value="LigD_PE_domain"/>
</dbReference>
<evidence type="ECO:0000256" key="9">
    <source>
        <dbReference type="ARBA" id="ARBA00022763"/>
    </source>
</evidence>
<evidence type="ECO:0000313" key="23">
    <source>
        <dbReference type="EMBL" id="MFD1225896.1"/>
    </source>
</evidence>
<keyword evidence="3 23" id="KW-0436">Ligase</keyword>
<organism evidence="23 24">
    <name type="scientific">Pseudochrobactrum kiredjianiae</name>
    <dbReference type="NCBI Taxonomy" id="386305"/>
    <lineage>
        <taxon>Bacteria</taxon>
        <taxon>Pseudomonadati</taxon>
        <taxon>Pseudomonadota</taxon>
        <taxon>Alphaproteobacteria</taxon>
        <taxon>Hyphomicrobiales</taxon>
        <taxon>Brucellaceae</taxon>
        <taxon>Pseudochrobactrum</taxon>
    </lineage>
</organism>
<keyword evidence="15" id="KW-0233">DNA recombination</keyword>
<dbReference type="NCBIfam" id="TIGR02779">
    <property type="entry name" value="NHEJ_ligase_lig"/>
    <property type="match status" value="1"/>
</dbReference>
<comment type="caution">
    <text evidence="23">The sequence shown here is derived from an EMBL/GenBank/DDBJ whole genome shotgun (WGS) entry which is preliminary data.</text>
</comment>
<keyword evidence="13" id="KW-0239">DNA-directed DNA polymerase</keyword>
<dbReference type="PROSITE" id="PS50160">
    <property type="entry name" value="DNA_LIGASE_A3"/>
    <property type="match status" value="1"/>
</dbReference>
<evidence type="ECO:0000256" key="12">
    <source>
        <dbReference type="ARBA" id="ARBA00022840"/>
    </source>
</evidence>
<evidence type="ECO:0000256" key="3">
    <source>
        <dbReference type="ARBA" id="ARBA00022598"/>
    </source>
</evidence>
<dbReference type="Gene3D" id="3.90.920.10">
    <property type="entry name" value="DNA primase, PRIM domain"/>
    <property type="match status" value="1"/>
</dbReference>
<dbReference type="Gene3D" id="3.30.1490.70">
    <property type="match status" value="1"/>
</dbReference>
<dbReference type="CDD" id="cd07971">
    <property type="entry name" value="OBF_DNA_ligase_LigD"/>
    <property type="match status" value="1"/>
</dbReference>
<keyword evidence="9" id="KW-0227">DNA damage</keyword>
<evidence type="ECO:0000256" key="6">
    <source>
        <dbReference type="ARBA" id="ARBA00022722"/>
    </source>
</evidence>
<feature type="compositionally biased region" description="Basic and acidic residues" evidence="21">
    <location>
        <begin position="550"/>
        <end position="561"/>
    </location>
</feature>
<evidence type="ECO:0000256" key="1">
    <source>
        <dbReference type="ARBA" id="ARBA00001936"/>
    </source>
</evidence>
<dbReference type="SUPFAM" id="SSF56091">
    <property type="entry name" value="DNA ligase/mRNA capping enzyme, catalytic domain"/>
    <property type="match status" value="1"/>
</dbReference>
<keyword evidence="11" id="KW-0269">Exonuclease</keyword>
<dbReference type="Pfam" id="PF13298">
    <property type="entry name" value="LigD_N"/>
    <property type="match status" value="1"/>
</dbReference>
<evidence type="ECO:0000256" key="16">
    <source>
        <dbReference type="ARBA" id="ARBA00023204"/>
    </source>
</evidence>
<feature type="region of interest" description="Disordered" evidence="21">
    <location>
        <begin position="216"/>
        <end position="244"/>
    </location>
</feature>
<dbReference type="InterPro" id="IPR052171">
    <property type="entry name" value="NHEJ_LigD"/>
</dbReference>
<evidence type="ECO:0000256" key="4">
    <source>
        <dbReference type="ARBA" id="ARBA00022679"/>
    </source>
</evidence>